<keyword evidence="8" id="KW-1185">Reference proteome</keyword>
<proteinExistence type="inferred from homology"/>
<dbReference type="Pfam" id="PF00831">
    <property type="entry name" value="Ribosomal_L29"/>
    <property type="match status" value="1"/>
</dbReference>
<dbReference type="CDD" id="cd00427">
    <property type="entry name" value="Ribosomal_L29_HIP"/>
    <property type="match status" value="1"/>
</dbReference>
<dbReference type="InterPro" id="IPR036049">
    <property type="entry name" value="Ribosomal_uL29_sf"/>
</dbReference>
<dbReference type="HAMAP" id="MF_00374">
    <property type="entry name" value="Ribosomal_uL29"/>
    <property type="match status" value="1"/>
</dbReference>
<dbReference type="EMBL" id="JABSNO010000022">
    <property type="protein sequence ID" value="NRS93533.1"/>
    <property type="molecule type" value="Genomic_DNA"/>
</dbReference>
<keyword evidence="2 5" id="KW-0689">Ribosomal protein</keyword>
<dbReference type="GO" id="GO:1990904">
    <property type="term" value="C:ribonucleoprotein complex"/>
    <property type="evidence" value="ECO:0007669"/>
    <property type="project" value="UniProtKB-KW"/>
</dbReference>
<dbReference type="GO" id="GO:0003735">
    <property type="term" value="F:structural constituent of ribosome"/>
    <property type="evidence" value="ECO:0007669"/>
    <property type="project" value="InterPro"/>
</dbReference>
<dbReference type="Proteomes" id="UP000610746">
    <property type="component" value="Unassembled WGS sequence"/>
</dbReference>
<dbReference type="InterPro" id="IPR001854">
    <property type="entry name" value="Ribosomal_uL29"/>
</dbReference>
<evidence type="ECO:0000256" key="6">
    <source>
        <dbReference type="SAM" id="Coils"/>
    </source>
</evidence>
<sequence length="64" mass="7289">MKNADIKNLSAGDLQNNLTSMQAEYTKLKLAHKISPLENPIQIKDLRRTIARLQTELSAKQQQQ</sequence>
<evidence type="ECO:0000256" key="3">
    <source>
        <dbReference type="ARBA" id="ARBA00023274"/>
    </source>
</evidence>
<evidence type="ECO:0000313" key="7">
    <source>
        <dbReference type="EMBL" id="NRS93533.1"/>
    </source>
</evidence>
<dbReference type="InterPro" id="IPR018254">
    <property type="entry name" value="Ribosomal_uL29_CS"/>
</dbReference>
<dbReference type="PROSITE" id="PS00579">
    <property type="entry name" value="RIBOSOMAL_L29"/>
    <property type="match status" value="1"/>
</dbReference>
<evidence type="ECO:0000256" key="1">
    <source>
        <dbReference type="ARBA" id="ARBA00009254"/>
    </source>
</evidence>
<dbReference type="NCBIfam" id="TIGR00012">
    <property type="entry name" value="L29"/>
    <property type="match status" value="1"/>
</dbReference>
<comment type="similarity">
    <text evidence="1 5">Belongs to the universal ribosomal protein uL29 family.</text>
</comment>
<dbReference type="AlphaFoldDB" id="A0A8J8G9D0"/>
<dbReference type="Gene3D" id="1.10.287.310">
    <property type="match status" value="1"/>
</dbReference>
<name>A0A8J8G9D0_9FLAO</name>
<dbReference type="SUPFAM" id="SSF46561">
    <property type="entry name" value="Ribosomal protein L29 (L29p)"/>
    <property type="match status" value="1"/>
</dbReference>
<dbReference type="RefSeq" id="WP_173780089.1">
    <property type="nucleotide sequence ID" value="NZ_JABSNO010000022.1"/>
</dbReference>
<evidence type="ECO:0000256" key="2">
    <source>
        <dbReference type="ARBA" id="ARBA00022980"/>
    </source>
</evidence>
<keyword evidence="3 5" id="KW-0687">Ribonucleoprotein</keyword>
<protein>
    <recommendedName>
        <fullName evidence="4 5">Large ribosomal subunit protein uL29</fullName>
    </recommendedName>
</protein>
<dbReference type="GO" id="GO:0006412">
    <property type="term" value="P:translation"/>
    <property type="evidence" value="ECO:0007669"/>
    <property type="project" value="UniProtKB-UniRule"/>
</dbReference>
<reference evidence="7" key="1">
    <citation type="submission" date="2020-05" db="EMBL/GenBank/DDBJ databases">
        <title>Genomic Encyclopedia of Type Strains, Phase IV (KMG-V): Genome sequencing to study the core and pangenomes of soil and plant-associated prokaryotes.</title>
        <authorList>
            <person name="Whitman W."/>
        </authorList>
    </citation>
    <scope>NUCLEOTIDE SEQUENCE</scope>
    <source>
        <strain evidence="7">16F</strain>
    </source>
</reference>
<evidence type="ECO:0000313" key="8">
    <source>
        <dbReference type="Proteomes" id="UP000610746"/>
    </source>
</evidence>
<keyword evidence="6" id="KW-0175">Coiled coil</keyword>
<accession>A0A8J8G9D0</accession>
<feature type="coiled-coil region" evidence="6">
    <location>
        <begin position="11"/>
        <end position="63"/>
    </location>
</feature>
<comment type="caution">
    <text evidence="7">The sequence shown here is derived from an EMBL/GenBank/DDBJ whole genome shotgun (WGS) entry which is preliminary data.</text>
</comment>
<evidence type="ECO:0000256" key="4">
    <source>
        <dbReference type="ARBA" id="ARBA00035204"/>
    </source>
</evidence>
<organism evidence="7 8">
    <name type="scientific">Frigoriflavimonas asaccharolytica</name>
    <dbReference type="NCBI Taxonomy" id="2735899"/>
    <lineage>
        <taxon>Bacteria</taxon>
        <taxon>Pseudomonadati</taxon>
        <taxon>Bacteroidota</taxon>
        <taxon>Flavobacteriia</taxon>
        <taxon>Flavobacteriales</taxon>
        <taxon>Weeksellaceae</taxon>
        <taxon>Frigoriflavimonas</taxon>
    </lineage>
</organism>
<evidence type="ECO:0000256" key="5">
    <source>
        <dbReference type="HAMAP-Rule" id="MF_00374"/>
    </source>
</evidence>
<gene>
    <name evidence="5" type="primary">rpmC</name>
    <name evidence="7" type="ORF">HNQ03_002624</name>
</gene>
<dbReference type="GO" id="GO:0005840">
    <property type="term" value="C:ribosome"/>
    <property type="evidence" value="ECO:0007669"/>
    <property type="project" value="UniProtKB-KW"/>
</dbReference>